<organism evidence="2 3">
    <name type="scientific">Orchesella dallaii</name>
    <dbReference type="NCBI Taxonomy" id="48710"/>
    <lineage>
        <taxon>Eukaryota</taxon>
        <taxon>Metazoa</taxon>
        <taxon>Ecdysozoa</taxon>
        <taxon>Arthropoda</taxon>
        <taxon>Hexapoda</taxon>
        <taxon>Collembola</taxon>
        <taxon>Entomobryomorpha</taxon>
        <taxon>Entomobryoidea</taxon>
        <taxon>Orchesellidae</taxon>
        <taxon>Orchesellinae</taxon>
        <taxon>Orchesella</taxon>
    </lineage>
</organism>
<proteinExistence type="predicted"/>
<reference evidence="2 3" key="1">
    <citation type="submission" date="2024-08" db="EMBL/GenBank/DDBJ databases">
        <authorList>
            <person name="Cucini C."/>
            <person name="Frati F."/>
        </authorList>
    </citation>
    <scope>NUCLEOTIDE SEQUENCE [LARGE SCALE GENOMIC DNA]</scope>
</reference>
<accession>A0ABP1PQW4</accession>
<keyword evidence="1" id="KW-0732">Signal</keyword>
<feature type="chain" id="PRO_5045358712" description="Neuropeptide F" evidence="1">
    <location>
        <begin position="38"/>
        <end position="157"/>
    </location>
</feature>
<evidence type="ECO:0000313" key="3">
    <source>
        <dbReference type="Proteomes" id="UP001642540"/>
    </source>
</evidence>
<gene>
    <name evidence="2" type="ORF">ODALV1_LOCUS2732</name>
</gene>
<dbReference type="Proteomes" id="UP001642540">
    <property type="component" value="Unassembled WGS sequence"/>
</dbReference>
<dbReference type="EMBL" id="CAXLJM020000007">
    <property type="protein sequence ID" value="CAL8073864.1"/>
    <property type="molecule type" value="Genomic_DNA"/>
</dbReference>
<sequence>MTWSKVVSSHPSSHYSLVTFALGLVLLMATLPSPSHCMPLGSSSDISSVDFAQLQSLVREALKYMQKYNRDEPTRIIGQVNTRYPRSDLGDVALRLFHLQEMDRKYGAKARPRFGKRNEVTQDNFIPMYGDEDVKDSTIGANGESPPLVSSPLLFIP</sequence>
<evidence type="ECO:0008006" key="4">
    <source>
        <dbReference type="Google" id="ProtNLM"/>
    </source>
</evidence>
<evidence type="ECO:0000256" key="1">
    <source>
        <dbReference type="SAM" id="SignalP"/>
    </source>
</evidence>
<evidence type="ECO:0000313" key="2">
    <source>
        <dbReference type="EMBL" id="CAL8073864.1"/>
    </source>
</evidence>
<keyword evidence="3" id="KW-1185">Reference proteome</keyword>
<protein>
    <recommendedName>
        <fullName evidence="4">Neuropeptide F</fullName>
    </recommendedName>
</protein>
<comment type="caution">
    <text evidence="2">The sequence shown here is derived from an EMBL/GenBank/DDBJ whole genome shotgun (WGS) entry which is preliminary data.</text>
</comment>
<feature type="signal peptide" evidence="1">
    <location>
        <begin position="1"/>
        <end position="37"/>
    </location>
</feature>
<name>A0ABP1PQW4_9HEXA</name>